<reference evidence="10 11" key="1">
    <citation type="submission" date="2024-05" db="EMBL/GenBank/DDBJ databases">
        <title>Long read based assembly of the Candida bracarensis genome reveals expanded adhesin content.</title>
        <authorList>
            <person name="Marcet-Houben M."/>
            <person name="Ksiezopolska E."/>
            <person name="Gabaldon T."/>
        </authorList>
    </citation>
    <scope>NUCLEOTIDE SEQUENCE [LARGE SCALE GENOMIC DNA]</scope>
    <source>
        <strain evidence="10 11">CBM6</strain>
    </source>
</reference>
<dbReference type="InterPro" id="IPR020796">
    <property type="entry name" value="ORC5"/>
</dbReference>
<dbReference type="PANTHER" id="PTHR12705">
    <property type="entry name" value="ORIGIN RECOGNITION COMPLEX SUBUNIT 5"/>
    <property type="match status" value="1"/>
</dbReference>
<dbReference type="Pfam" id="PF21639">
    <property type="entry name" value="ORC5_lid"/>
    <property type="match status" value="1"/>
</dbReference>
<gene>
    <name evidence="10" type="ORF">RNJ44_00910</name>
</gene>
<evidence type="ECO:0000256" key="3">
    <source>
        <dbReference type="ARBA" id="ARBA00022705"/>
    </source>
</evidence>
<sequence>MVEDTSIPVLFRDYQWNTLGSFINGDPDLTPPNLMIQGYSGTGKTYTIRKFMESNTDVAYAWLQPIEVVSWKPLFQAIARSTQQALMEKFPNLQKTQYDPMAVEEPSFSVRYLTNLFSHYDSLPERVPLYIIYDGFDRLQDIDSQLLYKVLKLHELLPRHSKIVLKSVFIVRDISFVQRYSTNSLPLIIFPRYSIDEITELLILSRTQELINSNFMVLQLKTMEGLVVDVDLLEKLAINFIQLIVQSFQSYTGNDIFALNDLIDFKWPQYVKNINSTNIFDPLALYRATVKVFVSTSDGLLENEEILENEDISEVNQTYELSKISKYLLIAAYFCSYIEAKYDISIFSRRTTKAATTKRKKKEQNPRFLQPSFFHIERLLAIFQSIYPIESDIPKGSLASLKSDELMRSNVEVFQNLSELFSLKLIACTTAKNLDMLGHKIKWRVNVPWEIILEIADSVNFNIADFFSDIHE</sequence>
<evidence type="ECO:0000256" key="4">
    <source>
        <dbReference type="ARBA" id="ARBA00022741"/>
    </source>
</evidence>
<feature type="domain" description="Orc1-like AAA ATPase" evidence="7">
    <location>
        <begin position="9"/>
        <end position="158"/>
    </location>
</feature>
<dbReference type="SUPFAM" id="SSF52540">
    <property type="entry name" value="P-loop containing nucleoside triphosphate hydrolases"/>
    <property type="match status" value="1"/>
</dbReference>
<accession>A0ABR4NQD8</accession>
<keyword evidence="11" id="KW-1185">Reference proteome</keyword>
<evidence type="ECO:0000256" key="5">
    <source>
        <dbReference type="ARBA" id="ARBA00022840"/>
    </source>
</evidence>
<comment type="similarity">
    <text evidence="2">Belongs to the ORC5 family.</text>
</comment>
<keyword evidence="3" id="KW-0235">DNA replication</keyword>
<evidence type="ECO:0000259" key="7">
    <source>
        <dbReference type="Pfam" id="PF13191"/>
    </source>
</evidence>
<dbReference type="InterPro" id="IPR048866">
    <property type="entry name" value="ORC5_lid"/>
</dbReference>
<proteinExistence type="inferred from homology"/>
<keyword evidence="6" id="KW-0539">Nucleus</keyword>
<evidence type="ECO:0000313" key="10">
    <source>
        <dbReference type="EMBL" id="KAL3230461.1"/>
    </source>
</evidence>
<dbReference type="Proteomes" id="UP001623330">
    <property type="component" value="Unassembled WGS sequence"/>
</dbReference>
<feature type="domain" description="Origin recognition complex subunit 5 C-terminal" evidence="8">
    <location>
        <begin position="321"/>
        <end position="467"/>
    </location>
</feature>
<dbReference type="InterPro" id="IPR047088">
    <property type="entry name" value="ORC5_C"/>
</dbReference>
<comment type="caution">
    <text evidence="10">The sequence shown here is derived from an EMBL/GenBank/DDBJ whole genome shotgun (WGS) entry which is preliminary data.</text>
</comment>
<organism evidence="10 11">
    <name type="scientific">Nakaseomyces bracarensis</name>
    <dbReference type="NCBI Taxonomy" id="273131"/>
    <lineage>
        <taxon>Eukaryota</taxon>
        <taxon>Fungi</taxon>
        <taxon>Dikarya</taxon>
        <taxon>Ascomycota</taxon>
        <taxon>Saccharomycotina</taxon>
        <taxon>Saccharomycetes</taxon>
        <taxon>Saccharomycetales</taxon>
        <taxon>Saccharomycetaceae</taxon>
        <taxon>Nakaseomyces</taxon>
    </lineage>
</organism>
<dbReference type="InterPro" id="IPR041664">
    <property type="entry name" value="AAA_16"/>
</dbReference>
<evidence type="ECO:0000259" key="8">
    <source>
        <dbReference type="Pfam" id="PF14630"/>
    </source>
</evidence>
<feature type="domain" description="ORC5 lid" evidence="9">
    <location>
        <begin position="239"/>
        <end position="293"/>
    </location>
</feature>
<evidence type="ECO:0000256" key="6">
    <source>
        <dbReference type="ARBA" id="ARBA00023242"/>
    </source>
</evidence>
<evidence type="ECO:0000313" key="11">
    <source>
        <dbReference type="Proteomes" id="UP001623330"/>
    </source>
</evidence>
<dbReference type="EMBL" id="JBEVYD010000009">
    <property type="protein sequence ID" value="KAL3230461.1"/>
    <property type="molecule type" value="Genomic_DNA"/>
</dbReference>
<protein>
    <submittedName>
        <fullName evidence="10">Origin recognition complex subunit 5</fullName>
    </submittedName>
</protein>
<evidence type="ECO:0000259" key="9">
    <source>
        <dbReference type="Pfam" id="PF21639"/>
    </source>
</evidence>
<dbReference type="InterPro" id="IPR027417">
    <property type="entry name" value="P-loop_NTPase"/>
</dbReference>
<keyword evidence="4" id="KW-0547">Nucleotide-binding</keyword>
<dbReference type="PANTHER" id="PTHR12705:SF0">
    <property type="entry name" value="ORIGIN RECOGNITION COMPLEX SUBUNIT 5"/>
    <property type="match status" value="1"/>
</dbReference>
<comment type="subcellular location">
    <subcellularLocation>
        <location evidence="1">Nucleus</location>
    </subcellularLocation>
</comment>
<keyword evidence="5" id="KW-0067">ATP-binding</keyword>
<dbReference type="Gene3D" id="3.40.50.300">
    <property type="entry name" value="P-loop containing nucleotide triphosphate hydrolases"/>
    <property type="match status" value="1"/>
</dbReference>
<dbReference type="Pfam" id="PF14630">
    <property type="entry name" value="ORC5_C"/>
    <property type="match status" value="1"/>
</dbReference>
<evidence type="ECO:0000256" key="2">
    <source>
        <dbReference type="ARBA" id="ARBA00006269"/>
    </source>
</evidence>
<name>A0ABR4NQD8_9SACH</name>
<dbReference type="Pfam" id="PF13191">
    <property type="entry name" value="AAA_16"/>
    <property type="match status" value="1"/>
</dbReference>
<evidence type="ECO:0000256" key="1">
    <source>
        <dbReference type="ARBA" id="ARBA00004123"/>
    </source>
</evidence>